<evidence type="ECO:0000313" key="1">
    <source>
        <dbReference type="EMBL" id="GMH47354.1"/>
    </source>
</evidence>
<feature type="non-terminal residue" evidence="1">
    <location>
        <position position="42"/>
    </location>
</feature>
<dbReference type="AlphaFoldDB" id="A0A9W6Z4X0"/>
<keyword evidence="2" id="KW-1185">Reference proteome</keyword>
<evidence type="ECO:0000313" key="2">
    <source>
        <dbReference type="Proteomes" id="UP001165082"/>
    </source>
</evidence>
<dbReference type="EMBL" id="BRXZ01004361">
    <property type="protein sequence ID" value="GMH47354.1"/>
    <property type="molecule type" value="Genomic_DNA"/>
</dbReference>
<accession>A0A9W6Z4X0</accession>
<sequence length="42" mass="4488">MSLPPSLFVTARLGMSSPLGRLIHTSRGFEDMGLPDISTDAL</sequence>
<protein>
    <submittedName>
        <fullName evidence="1">Uncharacterized protein</fullName>
    </submittedName>
</protein>
<proteinExistence type="predicted"/>
<comment type="caution">
    <text evidence="1">The sequence shown here is derived from an EMBL/GenBank/DDBJ whole genome shotgun (WGS) entry which is preliminary data.</text>
</comment>
<dbReference type="Proteomes" id="UP001165082">
    <property type="component" value="Unassembled WGS sequence"/>
</dbReference>
<gene>
    <name evidence="1" type="ORF">TrRE_jg10201</name>
</gene>
<organism evidence="1 2">
    <name type="scientific">Triparma retinervis</name>
    <dbReference type="NCBI Taxonomy" id="2557542"/>
    <lineage>
        <taxon>Eukaryota</taxon>
        <taxon>Sar</taxon>
        <taxon>Stramenopiles</taxon>
        <taxon>Ochrophyta</taxon>
        <taxon>Bolidophyceae</taxon>
        <taxon>Parmales</taxon>
        <taxon>Triparmaceae</taxon>
        <taxon>Triparma</taxon>
    </lineage>
</organism>
<name>A0A9W6Z4X0_9STRA</name>
<reference evidence="1" key="1">
    <citation type="submission" date="2022-07" db="EMBL/GenBank/DDBJ databases">
        <title>Genome analysis of Parmales, a sister group of diatoms, reveals the evolutionary specialization of diatoms from phago-mixotrophs to photoautotrophs.</title>
        <authorList>
            <person name="Ban H."/>
            <person name="Sato S."/>
            <person name="Yoshikawa S."/>
            <person name="Kazumasa Y."/>
            <person name="Nakamura Y."/>
            <person name="Ichinomiya M."/>
            <person name="Saitoh K."/>
            <person name="Sato N."/>
            <person name="Blanc-Mathieu R."/>
            <person name="Endo H."/>
            <person name="Kuwata A."/>
            <person name="Ogata H."/>
        </authorList>
    </citation>
    <scope>NUCLEOTIDE SEQUENCE</scope>
</reference>